<proteinExistence type="inferred from homology"/>
<comment type="similarity">
    <text evidence="1">Belongs to the UDP-glycosyltransferase family.</text>
</comment>
<evidence type="ECO:0000256" key="1">
    <source>
        <dbReference type="ARBA" id="ARBA00009995"/>
    </source>
</evidence>
<sequence length="531" mass="60429">MKILAPAFLCSLLLFQTCQSSRILIYVLQCTYSQLHVYHPFAVRLSEAGHDVTMVLPTEFKTPNSKIKYVIPDKVRGPWKEFQGAGLLISQLREEDVLAGGTTNAGWDLLAPQGVKFCELFLNSEGITKWAETSKFDLVIVDDLLNDCGVGLAYKLKAPFMYFVTSTLFPSAYDTFGSVPETSWIPDIRKRWSGEMNFLQRVENTLLSLEMYFNTKRYSGYFGDLEKMLRSKLSMPDMPDLDELEKKANLVLVNSHFSMEVARSLPPLFVPVGGLQCGGPLKEELPKNIAEFLNKYSGFIYVSFGTVTQLSPEKQQIFLDVFQQYARIGFVMKWTGDLPKKTPANVLLVNFAPQQALLSHKKILGFVSHGGMLSTQEVTYYGVPVIGIPIFAEQDYNIECLRRLGVALKLEIATLNTAELSSTIRNLLNNPSYRLKMKKISALSRDRPQHPMDTAIWWTEYVLRNSKDNDGLDVLKPLGIHQPWYQRRCLDVWGFLFLIILLIVYIFVKMWITFIKCVIRVLCGRKKTKAD</sequence>
<comment type="caution">
    <text evidence="6">The sequence shown here is derived from an EMBL/GenBank/DDBJ whole genome shotgun (WGS) entry which is preliminary data.</text>
</comment>
<dbReference type="FunFam" id="3.40.50.2000:FF:000021">
    <property type="entry name" value="UDP-glucuronosyltransferase"/>
    <property type="match status" value="1"/>
</dbReference>
<evidence type="ECO:0000313" key="7">
    <source>
        <dbReference type="Proteomes" id="UP000708208"/>
    </source>
</evidence>
<keyword evidence="7" id="KW-1185">Reference proteome</keyword>
<dbReference type="OrthoDB" id="5835829at2759"/>
<dbReference type="InterPro" id="IPR050271">
    <property type="entry name" value="UDP-glycosyltransferase"/>
</dbReference>
<dbReference type="InterPro" id="IPR002213">
    <property type="entry name" value="UDP_glucos_trans"/>
</dbReference>
<keyword evidence="2" id="KW-0328">Glycosyltransferase</keyword>
<organism evidence="6 7">
    <name type="scientific">Allacma fusca</name>
    <dbReference type="NCBI Taxonomy" id="39272"/>
    <lineage>
        <taxon>Eukaryota</taxon>
        <taxon>Metazoa</taxon>
        <taxon>Ecdysozoa</taxon>
        <taxon>Arthropoda</taxon>
        <taxon>Hexapoda</taxon>
        <taxon>Collembola</taxon>
        <taxon>Symphypleona</taxon>
        <taxon>Sminthuridae</taxon>
        <taxon>Allacma</taxon>
    </lineage>
</organism>
<keyword evidence="5" id="KW-0732">Signal</keyword>
<name>A0A8J2JH33_9HEXA</name>
<accession>A0A8J2JH33</accession>
<feature type="signal peptide" evidence="5">
    <location>
        <begin position="1"/>
        <end position="20"/>
    </location>
</feature>
<dbReference type="AlphaFoldDB" id="A0A8J2JH33"/>
<protein>
    <recommendedName>
        <fullName evidence="8">Glucuronosyltransferase</fullName>
    </recommendedName>
</protein>
<gene>
    <name evidence="6" type="ORF">AFUS01_LOCUS9403</name>
</gene>
<evidence type="ECO:0000256" key="3">
    <source>
        <dbReference type="ARBA" id="ARBA00022679"/>
    </source>
</evidence>
<dbReference type="PANTHER" id="PTHR48043:SF145">
    <property type="entry name" value="FI06409P-RELATED"/>
    <property type="match status" value="1"/>
</dbReference>
<feature type="chain" id="PRO_5035147212" description="Glucuronosyltransferase" evidence="5">
    <location>
        <begin position="21"/>
        <end position="531"/>
    </location>
</feature>
<dbReference type="PANTHER" id="PTHR48043">
    <property type="entry name" value="EG:EG0003.4 PROTEIN-RELATED"/>
    <property type="match status" value="1"/>
</dbReference>
<keyword evidence="4" id="KW-0472">Membrane</keyword>
<evidence type="ECO:0000313" key="6">
    <source>
        <dbReference type="EMBL" id="CAG7720115.1"/>
    </source>
</evidence>
<reference evidence="6" key="1">
    <citation type="submission" date="2021-06" db="EMBL/GenBank/DDBJ databases">
        <authorList>
            <person name="Hodson N. C."/>
            <person name="Mongue J. A."/>
            <person name="Jaron S. K."/>
        </authorList>
    </citation>
    <scope>NUCLEOTIDE SEQUENCE</scope>
</reference>
<dbReference type="Proteomes" id="UP000708208">
    <property type="component" value="Unassembled WGS sequence"/>
</dbReference>
<evidence type="ECO:0000256" key="2">
    <source>
        <dbReference type="ARBA" id="ARBA00022676"/>
    </source>
</evidence>
<evidence type="ECO:0000256" key="4">
    <source>
        <dbReference type="SAM" id="Phobius"/>
    </source>
</evidence>
<dbReference type="Pfam" id="PF00201">
    <property type="entry name" value="UDPGT"/>
    <property type="match status" value="1"/>
</dbReference>
<evidence type="ECO:0008006" key="8">
    <source>
        <dbReference type="Google" id="ProtNLM"/>
    </source>
</evidence>
<feature type="transmembrane region" description="Helical" evidence="4">
    <location>
        <begin position="492"/>
        <end position="519"/>
    </location>
</feature>
<dbReference type="GO" id="GO:0008194">
    <property type="term" value="F:UDP-glycosyltransferase activity"/>
    <property type="evidence" value="ECO:0007669"/>
    <property type="project" value="InterPro"/>
</dbReference>
<evidence type="ECO:0000256" key="5">
    <source>
        <dbReference type="SAM" id="SignalP"/>
    </source>
</evidence>
<keyword evidence="4" id="KW-0812">Transmembrane</keyword>
<keyword evidence="3" id="KW-0808">Transferase</keyword>
<keyword evidence="4" id="KW-1133">Transmembrane helix</keyword>
<dbReference type="EMBL" id="CAJVCH010067468">
    <property type="protein sequence ID" value="CAG7720115.1"/>
    <property type="molecule type" value="Genomic_DNA"/>
</dbReference>
<dbReference type="CDD" id="cd03784">
    <property type="entry name" value="GT1_Gtf-like"/>
    <property type="match status" value="1"/>
</dbReference>